<evidence type="ECO:0000313" key="13">
    <source>
        <dbReference type="Proteomes" id="UP000254649"/>
    </source>
</evidence>
<dbReference type="PANTHER" id="PTHR37425:SF1">
    <property type="entry name" value="OUTER MEMBRANE PROTEIN"/>
    <property type="match status" value="1"/>
</dbReference>
<dbReference type="InterPro" id="IPR006311">
    <property type="entry name" value="TAT_signal"/>
</dbReference>
<proteinExistence type="inferred from homology"/>
<evidence type="ECO:0000256" key="5">
    <source>
        <dbReference type="ARBA" id="ARBA00022729"/>
    </source>
</evidence>
<keyword evidence="5" id="KW-0732">Signal</keyword>
<reference evidence="12 13" key="1">
    <citation type="submission" date="2018-06" db="EMBL/GenBank/DDBJ databases">
        <authorList>
            <consortium name="Pathogen Informatics"/>
            <person name="Doyle S."/>
        </authorList>
    </citation>
    <scope>NUCLEOTIDE SEQUENCE [LARGE SCALE GENOMIC DNA]</scope>
    <source>
        <strain evidence="12 13">NCTC10801</strain>
    </source>
</reference>
<dbReference type="Gene3D" id="3.30.1380.10">
    <property type="match status" value="1"/>
</dbReference>
<comment type="pathway">
    <text evidence="2">Cell wall biogenesis; cell wall polysaccharide biosynthesis.</text>
</comment>
<evidence type="ECO:0000256" key="1">
    <source>
        <dbReference type="ARBA" id="ARBA00001947"/>
    </source>
</evidence>
<dbReference type="SUPFAM" id="SSF55166">
    <property type="entry name" value="Hedgehog/DD-peptidase"/>
    <property type="match status" value="1"/>
</dbReference>
<name>A0A380TU42_9PAST</name>
<keyword evidence="6" id="KW-0378">Hydrolase</keyword>
<organism evidence="12 13">
    <name type="scientific">[Actinobacillus] rossii</name>
    <dbReference type="NCBI Taxonomy" id="123820"/>
    <lineage>
        <taxon>Bacteria</taxon>
        <taxon>Pseudomonadati</taxon>
        <taxon>Pseudomonadota</taxon>
        <taxon>Gammaproteobacteria</taxon>
        <taxon>Pasteurellales</taxon>
        <taxon>Pasteurellaceae</taxon>
    </lineage>
</organism>
<dbReference type="EMBL" id="UFRQ01000003">
    <property type="protein sequence ID" value="SUT92022.1"/>
    <property type="molecule type" value="Genomic_DNA"/>
</dbReference>
<evidence type="ECO:0000256" key="11">
    <source>
        <dbReference type="ARBA" id="ARBA00093666"/>
    </source>
</evidence>
<dbReference type="GO" id="GO:0071555">
    <property type="term" value="P:cell wall organization"/>
    <property type="evidence" value="ECO:0007669"/>
    <property type="project" value="UniProtKB-KW"/>
</dbReference>
<gene>
    <name evidence="12" type="ORF">NCTC10801_01588</name>
</gene>
<evidence type="ECO:0000256" key="10">
    <source>
        <dbReference type="ARBA" id="ARBA00093448"/>
    </source>
</evidence>
<keyword evidence="4" id="KW-0479">Metal-binding</keyword>
<comment type="cofactor">
    <cofactor evidence="1">
        <name>Zn(2+)</name>
        <dbReference type="ChEBI" id="CHEBI:29105"/>
    </cofactor>
</comment>
<dbReference type="PROSITE" id="PS51318">
    <property type="entry name" value="TAT"/>
    <property type="match status" value="1"/>
</dbReference>
<dbReference type="OrthoDB" id="9782994at2"/>
<dbReference type="InterPro" id="IPR010275">
    <property type="entry name" value="MepK"/>
</dbReference>
<dbReference type="AlphaFoldDB" id="A0A380TU42"/>
<keyword evidence="3" id="KW-0645">Protease</keyword>
<evidence type="ECO:0000256" key="4">
    <source>
        <dbReference type="ARBA" id="ARBA00022723"/>
    </source>
</evidence>
<evidence type="ECO:0000256" key="3">
    <source>
        <dbReference type="ARBA" id="ARBA00022670"/>
    </source>
</evidence>
<evidence type="ECO:0000256" key="7">
    <source>
        <dbReference type="ARBA" id="ARBA00022833"/>
    </source>
</evidence>
<evidence type="ECO:0000256" key="8">
    <source>
        <dbReference type="ARBA" id="ARBA00023049"/>
    </source>
</evidence>
<dbReference type="Pfam" id="PF05951">
    <property type="entry name" value="Peptidase_M15_2"/>
    <property type="match status" value="1"/>
</dbReference>
<dbReference type="PANTHER" id="PTHR37425">
    <property type="match status" value="1"/>
</dbReference>
<keyword evidence="8" id="KW-0482">Metalloprotease</keyword>
<comment type="similarity">
    <text evidence="10">Belongs to the peptidase M15 family.</text>
</comment>
<keyword evidence="7" id="KW-0862">Zinc</keyword>
<keyword evidence="13" id="KW-1185">Reference proteome</keyword>
<evidence type="ECO:0000256" key="9">
    <source>
        <dbReference type="ARBA" id="ARBA00023316"/>
    </source>
</evidence>
<dbReference type="GO" id="GO:0046872">
    <property type="term" value="F:metal ion binding"/>
    <property type="evidence" value="ECO:0007669"/>
    <property type="project" value="UniProtKB-KW"/>
</dbReference>
<keyword evidence="9" id="KW-0961">Cell wall biogenesis/degradation</keyword>
<evidence type="ECO:0000256" key="2">
    <source>
        <dbReference type="ARBA" id="ARBA00004776"/>
    </source>
</evidence>
<dbReference type="GO" id="GO:0006508">
    <property type="term" value="P:proteolysis"/>
    <property type="evidence" value="ECO:0007669"/>
    <property type="project" value="UniProtKB-KW"/>
</dbReference>
<protein>
    <recommendedName>
        <fullName evidence="11">Murein endopeptidase K</fullName>
    </recommendedName>
</protein>
<dbReference type="Proteomes" id="UP000254649">
    <property type="component" value="Unassembled WGS sequence"/>
</dbReference>
<evidence type="ECO:0000313" key="12">
    <source>
        <dbReference type="EMBL" id="SUT92022.1"/>
    </source>
</evidence>
<evidence type="ECO:0000256" key="6">
    <source>
        <dbReference type="ARBA" id="ARBA00022801"/>
    </source>
</evidence>
<dbReference type="GO" id="GO:0008237">
    <property type="term" value="F:metallopeptidase activity"/>
    <property type="evidence" value="ECO:0007669"/>
    <property type="project" value="UniProtKB-KW"/>
</dbReference>
<accession>A0A380TU42</accession>
<sequence>MTEINHSRRKWLALGGISLGAAVVLPTQVLAAVSTPKPRILRMSNVNTGEYFNSEFFEDKGFALSTLRKLDWFMRDKRNDQVRQMDPALFSKLYRIQSLLGLRNAEIQIICGYRSPESNAAMHRRSRGVASNSFHMKGQAIDFRIDGVSLSKVCNAAQRLNNGGVGFYPRSNFVHIDTGPVRNWAGS</sequence>
<dbReference type="InterPro" id="IPR009045">
    <property type="entry name" value="Zn_M74/Hedgehog-like"/>
</dbReference>